<proteinExistence type="predicted"/>
<dbReference type="Pfam" id="PF01052">
    <property type="entry name" value="FliMN_C"/>
    <property type="match status" value="1"/>
</dbReference>
<dbReference type="Gene3D" id="2.30.330.10">
    <property type="entry name" value="SpoA-like"/>
    <property type="match status" value="1"/>
</dbReference>
<accession>A0ABY5LRB9</accession>
<sequence length="273" mass="30736">MEKRVNEPISTDFKLLDVELLGKPIHIIREKLASLISDSCGSLTNELQNWLKTNQVEAQLTTVELHTFSSSEMDKSSTSVLRHQNGGTAFAHIDNTLLIKLADRFYGASIERDSHTLTSSDLRLQERISKHISQWLAPQNMWSTVDFESAMGIGIHAELTIKIDEFQSTLHLKLDSHLVQTLIEQLELPCPENLYQPFCRSLESTPVRLNAVLSKKQMALSDVLNLQPNDILPIDLLNTVPVSIGNQTLFSGRVAEQDGQLVLIFNHDKESQR</sequence>
<keyword evidence="2" id="KW-0969">Cilium</keyword>
<keyword evidence="3" id="KW-1185">Reference proteome</keyword>
<dbReference type="InterPro" id="IPR036429">
    <property type="entry name" value="SpoA-like_sf"/>
</dbReference>
<evidence type="ECO:0000313" key="3">
    <source>
        <dbReference type="Proteomes" id="UP001058602"/>
    </source>
</evidence>
<dbReference type="InterPro" id="IPR001543">
    <property type="entry name" value="FliN-like_C"/>
</dbReference>
<keyword evidence="2" id="KW-0966">Cell projection</keyword>
<keyword evidence="2" id="KW-0282">Flagellum</keyword>
<organism evidence="2 3">
    <name type="scientific">Vibrio japonicus</name>
    <dbReference type="NCBI Taxonomy" id="1824638"/>
    <lineage>
        <taxon>Bacteria</taxon>
        <taxon>Pseudomonadati</taxon>
        <taxon>Pseudomonadota</taxon>
        <taxon>Gammaproteobacteria</taxon>
        <taxon>Vibrionales</taxon>
        <taxon>Vibrionaceae</taxon>
        <taxon>Vibrio</taxon>
    </lineage>
</organism>
<dbReference type="SUPFAM" id="SSF101801">
    <property type="entry name" value="Surface presentation of antigens (SPOA)"/>
    <property type="match status" value="1"/>
</dbReference>
<dbReference type="Proteomes" id="UP001058602">
    <property type="component" value="Chromosome 2"/>
</dbReference>
<name>A0ABY5LRB9_9VIBR</name>
<gene>
    <name evidence="2" type="ORF">NP165_18700</name>
</gene>
<reference evidence="2" key="1">
    <citation type="submission" date="2022-07" db="EMBL/GenBank/DDBJ databases">
        <title>Complete genome of Vibrio japonicus strain JCM 31412T and phylogenomic assessment of the Nereis clade of the genus Vibrio.</title>
        <authorList>
            <person name="Shlafstein M.D."/>
            <person name="Emsley S.A."/>
            <person name="Ushijima B."/>
            <person name="Videau P."/>
            <person name="Saw J.H."/>
        </authorList>
    </citation>
    <scope>NUCLEOTIDE SEQUENCE</scope>
    <source>
        <strain evidence="2">JCM 31412</strain>
    </source>
</reference>
<dbReference type="RefSeq" id="WP_257085977.1">
    <property type="nucleotide sequence ID" value="NZ_CP102097.1"/>
</dbReference>
<protein>
    <submittedName>
        <fullName evidence="2">FliM/FliN family flagellar motor switch protein</fullName>
    </submittedName>
</protein>
<evidence type="ECO:0000313" key="2">
    <source>
        <dbReference type="EMBL" id="UUM32315.1"/>
    </source>
</evidence>
<evidence type="ECO:0000259" key="1">
    <source>
        <dbReference type="Pfam" id="PF01052"/>
    </source>
</evidence>
<feature type="domain" description="Flagellar motor switch protein FliN-like C-terminal" evidence="1">
    <location>
        <begin position="201"/>
        <end position="262"/>
    </location>
</feature>
<dbReference type="EMBL" id="CP102097">
    <property type="protein sequence ID" value="UUM32315.1"/>
    <property type="molecule type" value="Genomic_DNA"/>
</dbReference>